<name>A0AA38YM63_VITRO</name>
<gene>
    <name evidence="1" type="ORF">PVL29_026343</name>
</gene>
<protein>
    <submittedName>
        <fullName evidence="1">Uncharacterized protein</fullName>
    </submittedName>
</protein>
<evidence type="ECO:0000313" key="2">
    <source>
        <dbReference type="Proteomes" id="UP001168098"/>
    </source>
</evidence>
<keyword evidence="2" id="KW-1185">Reference proteome</keyword>
<organism evidence="1 2">
    <name type="scientific">Vitis rotundifolia</name>
    <name type="common">Muscadine grape</name>
    <dbReference type="NCBI Taxonomy" id="103349"/>
    <lineage>
        <taxon>Eukaryota</taxon>
        <taxon>Viridiplantae</taxon>
        <taxon>Streptophyta</taxon>
        <taxon>Embryophyta</taxon>
        <taxon>Tracheophyta</taxon>
        <taxon>Spermatophyta</taxon>
        <taxon>Magnoliopsida</taxon>
        <taxon>eudicotyledons</taxon>
        <taxon>Gunneridae</taxon>
        <taxon>Pentapetalae</taxon>
        <taxon>rosids</taxon>
        <taxon>Vitales</taxon>
        <taxon>Vitaceae</taxon>
        <taxon>Viteae</taxon>
        <taxon>Vitis</taxon>
    </lineage>
</organism>
<comment type="caution">
    <text evidence="1">The sequence shown here is derived from an EMBL/GenBank/DDBJ whole genome shotgun (WGS) entry which is preliminary data.</text>
</comment>
<dbReference type="AlphaFoldDB" id="A0AA38YM63"/>
<sequence>MHRRIILWDGESGHEKLSFESSHINNIFKQSSCLTWVIESADGQARRALVQNFF</sequence>
<accession>A0AA38YM63</accession>
<dbReference type="Proteomes" id="UP001168098">
    <property type="component" value="Unassembled WGS sequence"/>
</dbReference>
<evidence type="ECO:0000313" key="1">
    <source>
        <dbReference type="EMBL" id="KAJ9673021.1"/>
    </source>
</evidence>
<dbReference type="EMBL" id="JARBHA010000019">
    <property type="protein sequence ID" value="KAJ9673021.1"/>
    <property type="molecule type" value="Genomic_DNA"/>
</dbReference>
<reference evidence="1 2" key="1">
    <citation type="journal article" date="2023" name="BMC Biotechnol.">
        <title>Vitis rotundifolia cv Carlos genome sequencing.</title>
        <authorList>
            <person name="Huff M."/>
            <person name="Hulse-Kemp A."/>
            <person name="Scheffler B."/>
            <person name="Youngblood R."/>
            <person name="Simpson S."/>
            <person name="Babiker E."/>
            <person name="Staton M."/>
        </authorList>
    </citation>
    <scope>NUCLEOTIDE SEQUENCE [LARGE SCALE GENOMIC DNA]</scope>
    <source>
        <tissue evidence="1">Leaf</tissue>
    </source>
</reference>
<proteinExistence type="predicted"/>